<feature type="binding site" evidence="6">
    <location>
        <position position="235"/>
    </location>
    <ligand>
        <name>substrate</name>
    </ligand>
</feature>
<dbReference type="InterPro" id="IPR022675">
    <property type="entry name" value="G6P_DH_C"/>
</dbReference>
<dbReference type="PANTHER" id="PTHR23429:SF0">
    <property type="entry name" value="GLUCOSE-6-PHOSPHATE 1-DEHYDROGENASE"/>
    <property type="match status" value="1"/>
</dbReference>
<keyword evidence="4 6" id="KW-0560">Oxidoreductase</keyword>
<dbReference type="SUPFAM" id="SSF51735">
    <property type="entry name" value="NAD(P)-binding Rossmann-fold domains"/>
    <property type="match status" value="1"/>
</dbReference>
<dbReference type="Pfam" id="PF00479">
    <property type="entry name" value="G6PD_N"/>
    <property type="match status" value="1"/>
</dbReference>
<reference evidence="10 11" key="1">
    <citation type="submission" date="2020-05" db="EMBL/GenBank/DDBJ databases">
        <title>MicrobeNet Type strains.</title>
        <authorList>
            <person name="Nicholson A.C."/>
        </authorList>
    </citation>
    <scope>NUCLEOTIDE SEQUENCE [LARGE SCALE GENOMIC DNA]</scope>
    <source>
        <strain evidence="10 11">JCM 14547</strain>
    </source>
</reference>
<evidence type="ECO:0000256" key="7">
    <source>
        <dbReference type="SAM" id="MobiDB-lite"/>
    </source>
</evidence>
<dbReference type="NCBIfam" id="NF009492">
    <property type="entry name" value="PRK12853.1-3"/>
    <property type="match status" value="1"/>
</dbReference>
<accession>A0A849BNU4</accession>
<comment type="caution">
    <text evidence="6">Lacks conserved residue(s) required for the propagation of feature annotation.</text>
</comment>
<evidence type="ECO:0000256" key="4">
    <source>
        <dbReference type="ARBA" id="ARBA00023002"/>
    </source>
</evidence>
<gene>
    <name evidence="6" type="primary">zwf</name>
    <name evidence="10" type="ORF">HLB09_03970</name>
</gene>
<dbReference type="Gene3D" id="3.30.360.10">
    <property type="entry name" value="Dihydrodipicolinate Reductase, domain 2"/>
    <property type="match status" value="1"/>
</dbReference>
<evidence type="ECO:0000256" key="6">
    <source>
        <dbReference type="HAMAP-Rule" id="MF_00966"/>
    </source>
</evidence>
<evidence type="ECO:0000313" key="10">
    <source>
        <dbReference type="EMBL" id="NNH22254.1"/>
    </source>
</evidence>
<evidence type="ECO:0000256" key="2">
    <source>
        <dbReference type="ARBA" id="ARBA00022526"/>
    </source>
</evidence>
<feature type="domain" description="Glucose-6-phosphate dehydrogenase NAD-binding" evidence="8">
    <location>
        <begin position="71"/>
        <end position="240"/>
    </location>
</feature>
<dbReference type="InterPro" id="IPR022674">
    <property type="entry name" value="G6P_DH_NAD-bd"/>
</dbReference>
<dbReference type="EMBL" id="JABEMA010000029">
    <property type="protein sequence ID" value="NNH22254.1"/>
    <property type="molecule type" value="Genomic_DNA"/>
</dbReference>
<dbReference type="SUPFAM" id="SSF55347">
    <property type="entry name" value="Glyceraldehyde-3-phosphate dehydrogenase-like, C-terminal domain"/>
    <property type="match status" value="1"/>
</dbReference>
<feature type="binding site" evidence="6">
    <location>
        <position position="269"/>
    </location>
    <ligand>
        <name>substrate</name>
    </ligand>
</feature>
<feature type="active site" description="Proton acceptor" evidence="6">
    <location>
        <position position="293"/>
    </location>
</feature>
<evidence type="ECO:0000256" key="1">
    <source>
        <dbReference type="ARBA" id="ARBA00004937"/>
    </source>
</evidence>
<proteinExistence type="inferred from homology"/>
<feature type="binding site" evidence="6">
    <location>
        <position position="288"/>
    </location>
    <ligand>
        <name>substrate</name>
    </ligand>
</feature>
<dbReference type="InterPro" id="IPR036291">
    <property type="entry name" value="NAD(P)-bd_dom_sf"/>
</dbReference>
<feature type="binding site" evidence="6">
    <location>
        <position position="109"/>
    </location>
    <ligand>
        <name>NADP(+)</name>
        <dbReference type="ChEBI" id="CHEBI:58349"/>
    </ligand>
</feature>
<name>A0A849BNU4_9ACTN</name>
<keyword evidence="3 6" id="KW-0521">NADP</keyword>
<keyword evidence="5 6" id="KW-0119">Carbohydrate metabolism</keyword>
<dbReference type="GO" id="GO:0005829">
    <property type="term" value="C:cytosol"/>
    <property type="evidence" value="ECO:0007669"/>
    <property type="project" value="TreeGrafter"/>
</dbReference>
<dbReference type="GO" id="GO:0006006">
    <property type="term" value="P:glucose metabolic process"/>
    <property type="evidence" value="ECO:0007669"/>
    <property type="project" value="UniProtKB-KW"/>
</dbReference>
<feature type="region of interest" description="Disordered" evidence="7">
    <location>
        <begin position="530"/>
        <end position="569"/>
    </location>
</feature>
<keyword evidence="11" id="KW-1185">Reference proteome</keyword>
<dbReference type="GO" id="GO:0004345">
    <property type="term" value="F:glucose-6-phosphate dehydrogenase activity"/>
    <property type="evidence" value="ECO:0007669"/>
    <property type="project" value="UniProtKB-UniRule"/>
</dbReference>
<feature type="compositionally biased region" description="Gly residues" evidence="7">
    <location>
        <begin position="549"/>
        <end position="558"/>
    </location>
</feature>
<feature type="region of interest" description="Disordered" evidence="7">
    <location>
        <begin position="1"/>
        <end position="65"/>
    </location>
</feature>
<dbReference type="GO" id="GO:0050661">
    <property type="term" value="F:NADP binding"/>
    <property type="evidence" value="ECO:0007669"/>
    <property type="project" value="UniProtKB-UniRule"/>
</dbReference>
<sequence>MCGGCHEPGAATSGRPRARAAPVPPATPGGSALLAPVRRRREGGPRRGPPGRAPPRRPRRLEPRPVTTTLVVLGAGGDLASRLLLPGLADLLVSHHGEGLDLRLVGADRAEHDQDWWTERVRGAAEAADARGPAVDRLVEGTRYASCDVSADDDLAGLVAEAAQDGDVVLYFALPPDVTAGALRSLEPEQVPGGTRLVLEKPFGHDAASAAELNGVLTRLVPEDHVHRVDHFLGKSTVLNILGLRFANRLFEPLWSATHVERVDVVFDEDLGLAGRAGYYDGAGALADMVQSHLLQLLALIAMDPPATISERDLRDRKAEVLRATRLWDSGDPASCTRRARWTAGRLGDEEVGAYADEPGVDPERGTETLAEVVLAVDTWRWAGVPFRLRSGKALGRRRKEAVITFKHVPHLPTGLLGTPSPTRLRIGFGPDDITLELDLNGQDDAFGLERTALGTELSPGELTAYGQVLLGVLHGDPTLSVRGDTAEQCWRVLEPVVAAWRDGRVPLETYPAGTGGPRGHGLLEDVDARECAEDAQVAAERGPRRAAGEGGSEGSGGEGRDGDDPPVA</sequence>
<dbReference type="PANTHER" id="PTHR23429">
    <property type="entry name" value="GLUCOSE-6-PHOSPHATE 1-DEHYDROGENASE G6PD"/>
    <property type="match status" value="1"/>
</dbReference>
<keyword evidence="2 6" id="KW-0313">Glucose metabolism</keyword>
<dbReference type="Gene3D" id="3.40.50.720">
    <property type="entry name" value="NAD(P)-binding Rossmann-like Domain"/>
    <property type="match status" value="1"/>
</dbReference>
<dbReference type="Pfam" id="PF02781">
    <property type="entry name" value="G6PD_C"/>
    <property type="match status" value="1"/>
</dbReference>
<dbReference type="HAMAP" id="MF_00966">
    <property type="entry name" value="G6PD"/>
    <property type="match status" value="1"/>
</dbReference>
<feature type="binding site" evidence="6">
    <location>
        <position position="201"/>
    </location>
    <ligand>
        <name>NADP(+)</name>
        <dbReference type="ChEBI" id="CHEBI:58349"/>
    </ligand>
</feature>
<dbReference type="EC" id="1.1.1.49" evidence="6"/>
<feature type="binding site" evidence="6">
    <location>
        <position position="393"/>
    </location>
    <ligand>
        <name>substrate</name>
    </ligand>
</feature>
<feature type="compositionally biased region" description="Basic and acidic residues" evidence="7">
    <location>
        <begin position="559"/>
        <end position="569"/>
    </location>
</feature>
<evidence type="ECO:0000256" key="3">
    <source>
        <dbReference type="ARBA" id="ARBA00022857"/>
    </source>
</evidence>
<dbReference type="InterPro" id="IPR001282">
    <property type="entry name" value="G6P_DH"/>
</dbReference>
<feature type="domain" description="Glucose-6-phosphate dehydrogenase C-terminal" evidence="9">
    <location>
        <begin position="244"/>
        <end position="520"/>
    </location>
</feature>
<dbReference type="AlphaFoldDB" id="A0A849BNU4"/>
<evidence type="ECO:0000259" key="8">
    <source>
        <dbReference type="Pfam" id="PF00479"/>
    </source>
</evidence>
<comment type="function">
    <text evidence="6">Catalyzes the oxidation of glucose 6-phosphate to 6-phosphogluconolactone.</text>
</comment>
<evidence type="ECO:0000259" key="9">
    <source>
        <dbReference type="Pfam" id="PF02781"/>
    </source>
</evidence>
<organism evidence="10 11">
    <name type="scientific">Pseudokineococcus marinus</name>
    <dbReference type="NCBI Taxonomy" id="351215"/>
    <lineage>
        <taxon>Bacteria</taxon>
        <taxon>Bacillati</taxon>
        <taxon>Actinomycetota</taxon>
        <taxon>Actinomycetes</taxon>
        <taxon>Kineosporiales</taxon>
        <taxon>Kineosporiaceae</taxon>
        <taxon>Pseudokineococcus</taxon>
    </lineage>
</organism>
<dbReference type="UniPathway" id="UPA00115">
    <property type="reaction ID" value="UER00408"/>
</dbReference>
<comment type="similarity">
    <text evidence="6">Belongs to the glucose-6-phosphate dehydrogenase family.</text>
</comment>
<feature type="binding site" evidence="6">
    <location>
        <begin position="148"/>
        <end position="149"/>
    </location>
    <ligand>
        <name>NADP(+)</name>
        <dbReference type="ChEBI" id="CHEBI:58349"/>
    </ligand>
</feature>
<comment type="pathway">
    <text evidence="1 6">Carbohydrate degradation; pentose phosphate pathway; D-ribulose 5-phosphate from D-glucose 6-phosphate (oxidative stage): step 1/3.</text>
</comment>
<dbReference type="GO" id="GO:0009051">
    <property type="term" value="P:pentose-phosphate shunt, oxidative branch"/>
    <property type="evidence" value="ECO:0007669"/>
    <property type="project" value="TreeGrafter"/>
</dbReference>
<evidence type="ECO:0000256" key="5">
    <source>
        <dbReference type="ARBA" id="ARBA00023277"/>
    </source>
</evidence>
<dbReference type="Proteomes" id="UP000555552">
    <property type="component" value="Unassembled WGS sequence"/>
</dbReference>
<protein>
    <recommendedName>
        <fullName evidence="6">Glucose-6-phosphate 1-dehydrogenase</fullName>
        <shortName evidence="6">G6PD</shortName>
        <ecNumber evidence="6">1.1.1.49</ecNumber>
    </recommendedName>
</protein>
<comment type="caution">
    <text evidence="10">The sequence shown here is derived from an EMBL/GenBank/DDBJ whole genome shotgun (WGS) entry which is preliminary data.</text>
</comment>
<comment type="catalytic activity">
    <reaction evidence="6">
        <text>D-glucose 6-phosphate + NADP(+) = 6-phospho-D-glucono-1,5-lactone + NADPH + H(+)</text>
        <dbReference type="Rhea" id="RHEA:15841"/>
        <dbReference type="ChEBI" id="CHEBI:15378"/>
        <dbReference type="ChEBI" id="CHEBI:57783"/>
        <dbReference type="ChEBI" id="CHEBI:57955"/>
        <dbReference type="ChEBI" id="CHEBI:58349"/>
        <dbReference type="ChEBI" id="CHEBI:61548"/>
        <dbReference type="EC" id="1.1.1.49"/>
    </reaction>
</comment>
<evidence type="ECO:0000313" key="11">
    <source>
        <dbReference type="Proteomes" id="UP000555552"/>
    </source>
</evidence>
<feature type="binding site" evidence="6">
    <location>
        <position position="231"/>
    </location>
    <ligand>
        <name>substrate</name>
    </ligand>
</feature>
<dbReference type="PRINTS" id="PR00079">
    <property type="entry name" value="G6PDHDRGNASE"/>
</dbReference>